<feature type="region of interest" description="Disordered" evidence="1">
    <location>
        <begin position="76"/>
        <end position="97"/>
    </location>
</feature>
<evidence type="ECO:0000313" key="3">
    <source>
        <dbReference type="Proteomes" id="UP001374535"/>
    </source>
</evidence>
<dbReference type="EMBL" id="CP144695">
    <property type="protein sequence ID" value="WVZ06619.1"/>
    <property type="molecule type" value="Genomic_DNA"/>
</dbReference>
<organism evidence="2 3">
    <name type="scientific">Vigna mungo</name>
    <name type="common">Black gram</name>
    <name type="synonym">Phaseolus mungo</name>
    <dbReference type="NCBI Taxonomy" id="3915"/>
    <lineage>
        <taxon>Eukaryota</taxon>
        <taxon>Viridiplantae</taxon>
        <taxon>Streptophyta</taxon>
        <taxon>Embryophyta</taxon>
        <taxon>Tracheophyta</taxon>
        <taxon>Spermatophyta</taxon>
        <taxon>Magnoliopsida</taxon>
        <taxon>eudicotyledons</taxon>
        <taxon>Gunneridae</taxon>
        <taxon>Pentapetalae</taxon>
        <taxon>rosids</taxon>
        <taxon>fabids</taxon>
        <taxon>Fabales</taxon>
        <taxon>Fabaceae</taxon>
        <taxon>Papilionoideae</taxon>
        <taxon>50 kb inversion clade</taxon>
        <taxon>NPAAA clade</taxon>
        <taxon>indigoferoid/millettioid clade</taxon>
        <taxon>Phaseoleae</taxon>
        <taxon>Vigna</taxon>
    </lineage>
</organism>
<protein>
    <submittedName>
        <fullName evidence="2">Uncharacterized protein</fullName>
    </submittedName>
</protein>
<name>A0AAQ3RVZ6_VIGMU</name>
<proteinExistence type="predicted"/>
<dbReference type="AlphaFoldDB" id="A0AAQ3RVZ6"/>
<accession>A0AAQ3RVZ6</accession>
<dbReference type="Proteomes" id="UP001374535">
    <property type="component" value="Chromosome 6"/>
</dbReference>
<gene>
    <name evidence="2" type="ORF">V8G54_019965</name>
</gene>
<evidence type="ECO:0000313" key="2">
    <source>
        <dbReference type="EMBL" id="WVZ06619.1"/>
    </source>
</evidence>
<evidence type="ECO:0000256" key="1">
    <source>
        <dbReference type="SAM" id="MobiDB-lite"/>
    </source>
</evidence>
<reference evidence="2 3" key="1">
    <citation type="journal article" date="2023" name="Life. Sci Alliance">
        <title>Evolutionary insights into 3D genome organization and epigenetic landscape of Vigna mungo.</title>
        <authorList>
            <person name="Junaid A."/>
            <person name="Singh B."/>
            <person name="Bhatia S."/>
        </authorList>
    </citation>
    <scope>NUCLEOTIDE SEQUENCE [LARGE SCALE GENOMIC DNA]</scope>
    <source>
        <strain evidence="2">Urdbean</strain>
    </source>
</reference>
<keyword evidence="3" id="KW-1185">Reference proteome</keyword>
<sequence length="129" mass="14680">MVILIVNIYKISQPNTLQACKFIILVTIKQATEQIMRHHINLAEPHGPLINLPQHKGRRSVGKIAHSSKHKHLLTCNQEGEHSPMRPKGVNLAPNPMMQVKRRNKARVYPKDIKFPFEEGRRKGRGGVS</sequence>